<evidence type="ECO:0000256" key="10">
    <source>
        <dbReference type="ARBA" id="ARBA00023288"/>
    </source>
</evidence>
<keyword evidence="6 11" id="KW-0472">Membrane</keyword>
<keyword evidence="14" id="KW-1185">Reference proteome</keyword>
<evidence type="ECO:0000256" key="4">
    <source>
        <dbReference type="ARBA" id="ARBA00011439"/>
    </source>
</evidence>
<keyword evidence="9 11" id="KW-0998">Cell outer membrane</keyword>
<keyword evidence="10 11" id="KW-0449">Lipoprotein</keyword>
<gene>
    <name evidence="11" type="primary">flgH</name>
    <name evidence="13" type="ORF">M0G41_16000</name>
</gene>
<dbReference type="RefSeq" id="WP_248210933.1">
    <property type="nucleotide sequence ID" value="NZ_JALNMH010000014.1"/>
</dbReference>
<evidence type="ECO:0000256" key="2">
    <source>
        <dbReference type="ARBA" id="ARBA00004635"/>
    </source>
</evidence>
<evidence type="ECO:0000256" key="9">
    <source>
        <dbReference type="ARBA" id="ARBA00023237"/>
    </source>
</evidence>
<evidence type="ECO:0000256" key="6">
    <source>
        <dbReference type="ARBA" id="ARBA00023136"/>
    </source>
</evidence>
<evidence type="ECO:0000256" key="1">
    <source>
        <dbReference type="ARBA" id="ARBA00002591"/>
    </source>
</evidence>
<accession>A0ABT0GKX5</accession>
<reference evidence="13" key="1">
    <citation type="submission" date="2022-04" db="EMBL/GenBank/DDBJ databases">
        <title>Lysobacter sp. CAU 1642 isolated from sea sand.</title>
        <authorList>
            <person name="Kim W."/>
        </authorList>
    </citation>
    <scope>NUCLEOTIDE SEQUENCE</scope>
    <source>
        <strain evidence="13">CAU 1642</strain>
    </source>
</reference>
<dbReference type="PANTHER" id="PTHR34933:SF1">
    <property type="entry name" value="FLAGELLAR L-RING PROTEIN"/>
    <property type="match status" value="1"/>
</dbReference>
<keyword evidence="7" id="KW-0564">Palmitate</keyword>
<comment type="function">
    <text evidence="1 11">Assembles around the rod to form the L-ring and probably protects the motor/basal body from shearing forces during rotation.</text>
</comment>
<feature type="signal peptide" evidence="12">
    <location>
        <begin position="1"/>
        <end position="19"/>
    </location>
</feature>
<dbReference type="Proteomes" id="UP001431449">
    <property type="component" value="Unassembled WGS sequence"/>
</dbReference>
<dbReference type="EMBL" id="JALNMH010000014">
    <property type="protein sequence ID" value="MCK7595165.1"/>
    <property type="molecule type" value="Genomic_DNA"/>
</dbReference>
<evidence type="ECO:0000256" key="8">
    <source>
        <dbReference type="ARBA" id="ARBA00023143"/>
    </source>
</evidence>
<keyword evidence="5 11" id="KW-0732">Signal</keyword>
<keyword evidence="8 11" id="KW-0975">Bacterial flagellum</keyword>
<comment type="subunit">
    <text evidence="4 11">The basal body constitutes a major portion of the flagellar organelle and consists of four rings (L,P,S, and M) mounted on a central rod.</text>
</comment>
<keyword evidence="13" id="KW-0966">Cell projection</keyword>
<comment type="subcellular location">
    <subcellularLocation>
        <location evidence="11">Cell outer membrane</location>
        <topology evidence="11">Lipid-anchor</topology>
    </subcellularLocation>
    <subcellularLocation>
        <location evidence="11">Bacterial flagellum basal body</location>
    </subcellularLocation>
    <subcellularLocation>
        <location evidence="2">Membrane</location>
        <topology evidence="2">Lipid-anchor</topology>
    </subcellularLocation>
</comment>
<name>A0ABT0GKX5_9GAMM</name>
<evidence type="ECO:0000313" key="14">
    <source>
        <dbReference type="Proteomes" id="UP001431449"/>
    </source>
</evidence>
<evidence type="ECO:0000256" key="12">
    <source>
        <dbReference type="SAM" id="SignalP"/>
    </source>
</evidence>
<feature type="chain" id="PRO_5046939225" description="Flagellar L-ring protein" evidence="12">
    <location>
        <begin position="20"/>
        <end position="221"/>
    </location>
</feature>
<evidence type="ECO:0000256" key="11">
    <source>
        <dbReference type="HAMAP-Rule" id="MF_00415"/>
    </source>
</evidence>
<comment type="caution">
    <text evidence="13">The sequence shown here is derived from an EMBL/GenBank/DDBJ whole genome shotgun (WGS) entry which is preliminary data.</text>
</comment>
<keyword evidence="13" id="KW-0282">Flagellum</keyword>
<dbReference type="PRINTS" id="PR01008">
    <property type="entry name" value="FLGLRINGFLGH"/>
</dbReference>
<evidence type="ECO:0000256" key="5">
    <source>
        <dbReference type="ARBA" id="ARBA00022729"/>
    </source>
</evidence>
<evidence type="ECO:0000313" key="13">
    <source>
        <dbReference type="EMBL" id="MCK7595165.1"/>
    </source>
</evidence>
<proteinExistence type="inferred from homology"/>
<protein>
    <recommendedName>
        <fullName evidence="11">Flagellar L-ring protein</fullName>
    </recommendedName>
    <alternativeName>
        <fullName evidence="11">Basal body L-ring protein</fullName>
    </alternativeName>
</protein>
<evidence type="ECO:0000256" key="7">
    <source>
        <dbReference type="ARBA" id="ARBA00023139"/>
    </source>
</evidence>
<dbReference type="Pfam" id="PF02107">
    <property type="entry name" value="FlgH"/>
    <property type="match status" value="1"/>
</dbReference>
<comment type="similarity">
    <text evidence="3 11">Belongs to the FlgH family.</text>
</comment>
<dbReference type="InterPro" id="IPR000527">
    <property type="entry name" value="Flag_Lring"/>
</dbReference>
<keyword evidence="13" id="KW-0969">Cilium</keyword>
<organism evidence="13 14">
    <name type="scientific">Pseudomarimonas salicorniae</name>
    <dbReference type="NCBI Taxonomy" id="2933270"/>
    <lineage>
        <taxon>Bacteria</taxon>
        <taxon>Pseudomonadati</taxon>
        <taxon>Pseudomonadota</taxon>
        <taxon>Gammaproteobacteria</taxon>
        <taxon>Lysobacterales</taxon>
        <taxon>Lysobacteraceae</taxon>
        <taxon>Pseudomarimonas</taxon>
    </lineage>
</organism>
<sequence>MTRPLLIALLLALAGCAAAPRPDPAFSPLSASAIPRPAPATDGAIYREGSGGLALFSDQRARFPGDLITITLSERTVAQTSSTTNTSRSTELEMAAPNVLGAPVTINGRNPLTTSIGSDNTFSGAGSSNKSMSLTGSVTVTVVDKLPNGNLLVRGEKLLRLNRSDEVVQIQGIVRPADIQPDNSIPSSRVADARIVYTGRGEMGQANAQSWLSRFFAVVMP</sequence>
<evidence type="ECO:0000256" key="3">
    <source>
        <dbReference type="ARBA" id="ARBA00006929"/>
    </source>
</evidence>
<dbReference type="PROSITE" id="PS51257">
    <property type="entry name" value="PROKAR_LIPOPROTEIN"/>
    <property type="match status" value="1"/>
</dbReference>
<dbReference type="PANTHER" id="PTHR34933">
    <property type="entry name" value="FLAGELLAR L-RING PROTEIN"/>
    <property type="match status" value="1"/>
</dbReference>
<dbReference type="HAMAP" id="MF_00415">
    <property type="entry name" value="FlgH"/>
    <property type="match status" value="1"/>
</dbReference>